<evidence type="ECO:0008006" key="6">
    <source>
        <dbReference type="Google" id="ProtNLM"/>
    </source>
</evidence>
<evidence type="ECO:0000256" key="1">
    <source>
        <dbReference type="SAM" id="MobiDB-lite"/>
    </source>
</evidence>
<dbReference type="EMBL" id="CAJNAP010000001">
    <property type="protein sequence ID" value="CAE6486605.1"/>
    <property type="molecule type" value="Genomic_DNA"/>
</dbReference>
<evidence type="ECO:0000313" key="4">
    <source>
        <dbReference type="EMBL" id="SFL88369.1"/>
    </source>
</evidence>
<dbReference type="Proteomes" id="UP000601736">
    <property type="component" value="Unassembled WGS sequence"/>
</dbReference>
<accession>A0A1I4LBX5</accession>
<feature type="region of interest" description="Disordered" evidence="1">
    <location>
        <begin position="119"/>
        <end position="183"/>
    </location>
</feature>
<keyword evidence="2" id="KW-0732">Signal</keyword>
<feature type="signal peptide" evidence="2">
    <location>
        <begin position="1"/>
        <end position="20"/>
    </location>
</feature>
<feature type="compositionally biased region" description="Basic and acidic residues" evidence="1">
    <location>
        <begin position="129"/>
        <end position="147"/>
    </location>
</feature>
<sequence length="183" mass="22237">MRYFSCLLAAFMMVTPQALASDIGVSIRIGQPGFYGELHFGGYYPTPRLIYPQPVLVWHTPANLRQPPIYMHVPPGHAKNWNKHCHLYRACDRYVYFVQESWYNNVYIPYYQKRTSHSYRYDNGYQQPYRDDRRDYHDHERDHDEGYRKKRNQDKRGHDHYRDRFDPHPGQEKQDKGHRKDRD</sequence>
<evidence type="ECO:0000313" key="5">
    <source>
        <dbReference type="Proteomes" id="UP000199561"/>
    </source>
</evidence>
<gene>
    <name evidence="3" type="ORF">NMYAN_10434</name>
    <name evidence="4" type="ORF">SAMN05421880_10211</name>
</gene>
<keyword evidence="5" id="KW-1185">Reference proteome</keyword>
<reference evidence="4 5" key="1">
    <citation type="submission" date="2016-10" db="EMBL/GenBank/DDBJ databases">
        <authorList>
            <person name="de Groot N.N."/>
        </authorList>
    </citation>
    <scope>NUCLEOTIDE SEQUENCE [LARGE SCALE GENOMIC DNA]</scope>
    <source>
        <strain evidence="4 5">Nm146</strain>
    </source>
</reference>
<dbReference type="Proteomes" id="UP000199561">
    <property type="component" value="Unassembled WGS sequence"/>
</dbReference>
<reference evidence="3" key="2">
    <citation type="submission" date="2021-02" db="EMBL/GenBank/DDBJ databases">
        <authorList>
            <person name="Han P."/>
        </authorList>
    </citation>
    <scope>NUCLEOTIDE SEQUENCE</scope>
    <source>
        <strain evidence="3">Nitrosomonas nitrosa 18-3D</strain>
    </source>
</reference>
<evidence type="ECO:0000256" key="2">
    <source>
        <dbReference type="SAM" id="SignalP"/>
    </source>
</evidence>
<proteinExistence type="predicted"/>
<dbReference type="AlphaFoldDB" id="A0A1I4LBX5"/>
<feature type="chain" id="PRO_5042685643" description="YXWGXW repeat-containing protein" evidence="2">
    <location>
        <begin position="21"/>
        <end position="183"/>
    </location>
</feature>
<dbReference type="EMBL" id="FOUF01000002">
    <property type="protein sequence ID" value="SFL88369.1"/>
    <property type="molecule type" value="Genomic_DNA"/>
</dbReference>
<dbReference type="RefSeq" id="WP_090665844.1">
    <property type="nucleotide sequence ID" value="NZ_CAJNAP010000001.1"/>
</dbReference>
<protein>
    <recommendedName>
        <fullName evidence="6">YXWGXW repeat-containing protein</fullName>
    </recommendedName>
</protein>
<dbReference type="STRING" id="52442.SAMN05421880_10211"/>
<organism evidence="4 5">
    <name type="scientific">Nitrosomonas nitrosa</name>
    <dbReference type="NCBI Taxonomy" id="52442"/>
    <lineage>
        <taxon>Bacteria</taxon>
        <taxon>Pseudomonadati</taxon>
        <taxon>Pseudomonadota</taxon>
        <taxon>Betaproteobacteria</taxon>
        <taxon>Nitrosomonadales</taxon>
        <taxon>Nitrosomonadaceae</taxon>
        <taxon>Nitrosomonas</taxon>
    </lineage>
</organism>
<evidence type="ECO:0000313" key="3">
    <source>
        <dbReference type="EMBL" id="CAE6486605.1"/>
    </source>
</evidence>
<name>A0A1I4LBX5_9PROT</name>
<feature type="compositionally biased region" description="Basic and acidic residues" evidence="1">
    <location>
        <begin position="154"/>
        <end position="183"/>
    </location>
</feature>